<dbReference type="GO" id="GO:0003942">
    <property type="term" value="F:N-acetyl-gamma-glutamyl-phosphate reductase activity"/>
    <property type="evidence" value="ECO:0007669"/>
    <property type="project" value="UniProtKB-UniRule"/>
</dbReference>
<organism evidence="10 11">
    <name type="scientific">Suttonella indologenes</name>
    <dbReference type="NCBI Taxonomy" id="13276"/>
    <lineage>
        <taxon>Bacteria</taxon>
        <taxon>Pseudomonadati</taxon>
        <taxon>Pseudomonadota</taxon>
        <taxon>Gammaproteobacteria</taxon>
        <taxon>Cardiobacteriales</taxon>
        <taxon>Cardiobacteriaceae</taxon>
        <taxon>Suttonella</taxon>
    </lineage>
</organism>
<evidence type="ECO:0000256" key="8">
    <source>
        <dbReference type="PROSITE-ProRule" id="PRU10010"/>
    </source>
</evidence>
<dbReference type="InterPro" id="IPR050085">
    <property type="entry name" value="AGPR"/>
</dbReference>
<dbReference type="RefSeq" id="WP_115218631.1">
    <property type="nucleotide sequence ID" value="NZ_UHIA01000004.1"/>
</dbReference>
<dbReference type="SUPFAM" id="SSF51735">
    <property type="entry name" value="NAD(P)-binding Rossmann-fold domains"/>
    <property type="match status" value="1"/>
</dbReference>
<dbReference type="NCBIfam" id="TIGR01850">
    <property type="entry name" value="argC"/>
    <property type="match status" value="1"/>
</dbReference>
<dbReference type="InterPro" id="IPR058924">
    <property type="entry name" value="AGPR_dimerisation_dom"/>
</dbReference>
<accession>A0A380N105</accession>
<comment type="similarity">
    <text evidence="7">Belongs to the NAGSA dehydrogenase family. Type 1 subfamily.</text>
</comment>
<proteinExistence type="inferred from homology"/>
<protein>
    <recommendedName>
        <fullName evidence="7">N-acetyl-gamma-glutamyl-phosphate reductase</fullName>
        <shortName evidence="7">AGPR</shortName>
        <ecNumber evidence="7">1.2.1.38</ecNumber>
    </recommendedName>
    <alternativeName>
        <fullName evidence="7">N-acetyl-glutamate semialdehyde dehydrogenase</fullName>
        <shortName evidence="7">NAGSA dehydrogenase</shortName>
    </alternativeName>
</protein>
<comment type="subcellular location">
    <subcellularLocation>
        <location evidence="7">Cytoplasm</location>
    </subcellularLocation>
</comment>
<evidence type="ECO:0000256" key="1">
    <source>
        <dbReference type="ARBA" id="ARBA00004862"/>
    </source>
</evidence>
<dbReference type="PANTHER" id="PTHR32338:SF10">
    <property type="entry name" value="N-ACETYL-GAMMA-GLUTAMYL-PHOSPHATE REDUCTASE, CHLOROPLASTIC-RELATED"/>
    <property type="match status" value="1"/>
</dbReference>
<evidence type="ECO:0000256" key="6">
    <source>
        <dbReference type="ARBA" id="ARBA00050557"/>
    </source>
</evidence>
<dbReference type="Proteomes" id="UP000254575">
    <property type="component" value="Unassembled WGS sequence"/>
</dbReference>
<keyword evidence="3 7" id="KW-0028">Amino-acid biosynthesis</keyword>
<dbReference type="EC" id="1.2.1.38" evidence="7"/>
<gene>
    <name evidence="7 10" type="primary">argC</name>
    <name evidence="10" type="ORF">NCTC10717_01450</name>
</gene>
<evidence type="ECO:0000256" key="3">
    <source>
        <dbReference type="ARBA" id="ARBA00022605"/>
    </source>
</evidence>
<feature type="domain" description="Semialdehyde dehydrogenase NAD-binding" evidence="9">
    <location>
        <begin position="7"/>
        <end position="145"/>
    </location>
</feature>
<evidence type="ECO:0000259" key="9">
    <source>
        <dbReference type="SMART" id="SM00859"/>
    </source>
</evidence>
<evidence type="ECO:0000256" key="5">
    <source>
        <dbReference type="ARBA" id="ARBA00023002"/>
    </source>
</evidence>
<dbReference type="HAMAP" id="MF_00150">
    <property type="entry name" value="ArgC_type1"/>
    <property type="match status" value="1"/>
</dbReference>
<dbReference type="PROSITE" id="PS01224">
    <property type="entry name" value="ARGC"/>
    <property type="match status" value="1"/>
</dbReference>
<comment type="pathway">
    <text evidence="1 7">Amino-acid biosynthesis; L-arginine biosynthesis; N(2)-acetyl-L-ornithine from L-glutamate: step 3/4.</text>
</comment>
<evidence type="ECO:0000256" key="7">
    <source>
        <dbReference type="HAMAP-Rule" id="MF_00150"/>
    </source>
</evidence>
<dbReference type="CDD" id="cd17895">
    <property type="entry name" value="AGPR_1_N"/>
    <property type="match status" value="1"/>
</dbReference>
<keyword evidence="7" id="KW-0963">Cytoplasm</keyword>
<dbReference type="AlphaFoldDB" id="A0A380N105"/>
<dbReference type="InterPro" id="IPR036291">
    <property type="entry name" value="NAD(P)-bd_dom_sf"/>
</dbReference>
<keyword evidence="11" id="KW-1185">Reference proteome</keyword>
<dbReference type="SMART" id="SM00859">
    <property type="entry name" value="Semialdhyde_dh"/>
    <property type="match status" value="1"/>
</dbReference>
<dbReference type="GO" id="GO:0051287">
    <property type="term" value="F:NAD binding"/>
    <property type="evidence" value="ECO:0007669"/>
    <property type="project" value="InterPro"/>
</dbReference>
<dbReference type="Gene3D" id="3.40.50.720">
    <property type="entry name" value="NAD(P)-binding Rossmann-like Domain"/>
    <property type="match status" value="1"/>
</dbReference>
<dbReference type="Gene3D" id="3.30.360.10">
    <property type="entry name" value="Dihydrodipicolinate Reductase, domain 2"/>
    <property type="match status" value="1"/>
</dbReference>
<dbReference type="InterPro" id="IPR000534">
    <property type="entry name" value="Semialdehyde_DH_NAD-bd"/>
</dbReference>
<dbReference type="GO" id="GO:0070401">
    <property type="term" value="F:NADP+ binding"/>
    <property type="evidence" value="ECO:0007669"/>
    <property type="project" value="InterPro"/>
</dbReference>
<name>A0A380N105_9GAMM</name>
<dbReference type="SUPFAM" id="SSF55347">
    <property type="entry name" value="Glyceraldehyde-3-phosphate dehydrogenase-like, C-terminal domain"/>
    <property type="match status" value="1"/>
</dbReference>
<dbReference type="PANTHER" id="PTHR32338">
    <property type="entry name" value="N-ACETYL-GAMMA-GLUTAMYL-PHOSPHATE REDUCTASE, CHLOROPLASTIC-RELATED-RELATED"/>
    <property type="match status" value="1"/>
</dbReference>
<comment type="catalytic activity">
    <reaction evidence="6 7">
        <text>N-acetyl-L-glutamate 5-semialdehyde + phosphate + NADP(+) = N-acetyl-L-glutamyl 5-phosphate + NADPH + H(+)</text>
        <dbReference type="Rhea" id="RHEA:21588"/>
        <dbReference type="ChEBI" id="CHEBI:15378"/>
        <dbReference type="ChEBI" id="CHEBI:29123"/>
        <dbReference type="ChEBI" id="CHEBI:43474"/>
        <dbReference type="ChEBI" id="CHEBI:57783"/>
        <dbReference type="ChEBI" id="CHEBI:57936"/>
        <dbReference type="ChEBI" id="CHEBI:58349"/>
        <dbReference type="EC" id="1.2.1.38"/>
    </reaction>
</comment>
<evidence type="ECO:0000256" key="4">
    <source>
        <dbReference type="ARBA" id="ARBA00022857"/>
    </source>
</evidence>
<keyword evidence="4 7" id="KW-0521">NADP</keyword>
<dbReference type="InterPro" id="IPR000706">
    <property type="entry name" value="AGPR_type-1"/>
</dbReference>
<dbReference type="InterPro" id="IPR023013">
    <property type="entry name" value="AGPR_AS"/>
</dbReference>
<evidence type="ECO:0000256" key="2">
    <source>
        <dbReference type="ARBA" id="ARBA00022571"/>
    </source>
</evidence>
<dbReference type="UniPathway" id="UPA00068">
    <property type="reaction ID" value="UER00108"/>
</dbReference>
<dbReference type="GO" id="GO:0005737">
    <property type="term" value="C:cytoplasm"/>
    <property type="evidence" value="ECO:0007669"/>
    <property type="project" value="UniProtKB-SubCell"/>
</dbReference>
<evidence type="ECO:0000313" key="11">
    <source>
        <dbReference type="Proteomes" id="UP000254575"/>
    </source>
</evidence>
<dbReference type="OrthoDB" id="9801289at2"/>
<keyword evidence="5 7" id="KW-0560">Oxidoreductase</keyword>
<feature type="active site" evidence="7 8">
    <location>
        <position position="153"/>
    </location>
</feature>
<sequence>MSEKKIRVGIVGATGYTGAELLRILAAHPAVEIACITARTEVGKAVSELYAHLRGVVDLAFVALDDEALLQCDVVFFATPHGVCMAQAQRLIDAGIKIIDFSGDFRLKDTASFERWYGMAHSAPELLKQAVYGLPELQRDKIRHARLIANPGCYPTAVQLGFKPLLAHDLVETYPLIADVKSGVSGAGRAAKVANLFSEMGESFQAYAASGHRHQPEIEQELSKIAGKELAITFVPHLLPMIRGIEATLYAVLKDPHVDLQQLYVDTYANEPFVDVLSAGEHPSTRSVRGSNMVRMAVHRSVDQRMAVITVVEDNLVKGAAGQAVQCMNIVCGLPETLGLQHIALMP</sequence>
<evidence type="ECO:0000313" key="10">
    <source>
        <dbReference type="EMBL" id="SUO97437.1"/>
    </source>
</evidence>
<dbReference type="CDD" id="cd23934">
    <property type="entry name" value="AGPR_1_C"/>
    <property type="match status" value="1"/>
</dbReference>
<dbReference type="EMBL" id="UHIA01000004">
    <property type="protein sequence ID" value="SUO97437.1"/>
    <property type="molecule type" value="Genomic_DNA"/>
</dbReference>
<keyword evidence="2 7" id="KW-0055">Arginine biosynthesis</keyword>
<dbReference type="FunFam" id="3.30.360.10:FF:000014">
    <property type="entry name" value="N-acetyl-gamma-glutamyl-phosphate reductase"/>
    <property type="match status" value="1"/>
</dbReference>
<dbReference type="Pfam" id="PF01118">
    <property type="entry name" value="Semialdhyde_dh"/>
    <property type="match status" value="1"/>
</dbReference>
<comment type="function">
    <text evidence="7">Catalyzes the NADPH-dependent reduction of N-acetyl-5-glutamyl phosphate to yield N-acetyl-L-glutamate 5-semialdehyde.</text>
</comment>
<dbReference type="Pfam" id="PF22698">
    <property type="entry name" value="Semialdhyde_dhC_1"/>
    <property type="match status" value="1"/>
</dbReference>
<dbReference type="GO" id="GO:0006526">
    <property type="term" value="P:L-arginine biosynthetic process"/>
    <property type="evidence" value="ECO:0007669"/>
    <property type="project" value="UniProtKB-UniRule"/>
</dbReference>
<reference evidence="10 11" key="1">
    <citation type="submission" date="2018-06" db="EMBL/GenBank/DDBJ databases">
        <authorList>
            <consortium name="Pathogen Informatics"/>
            <person name="Doyle S."/>
        </authorList>
    </citation>
    <scope>NUCLEOTIDE SEQUENCE [LARGE SCALE GENOMIC DNA]</scope>
    <source>
        <strain evidence="10 11">NCTC10717</strain>
    </source>
</reference>